<protein>
    <submittedName>
        <fullName evidence="1">Uncharacterized protein</fullName>
    </submittedName>
</protein>
<name>A0A3D8L1I2_9BACT</name>
<accession>A0A3D8L1I2</accession>
<evidence type="ECO:0000313" key="1">
    <source>
        <dbReference type="EMBL" id="RDV11057.1"/>
    </source>
</evidence>
<reference evidence="2" key="1">
    <citation type="submission" date="2018-08" db="EMBL/GenBank/DDBJ databases">
        <authorList>
            <person name="Liu Z.-W."/>
            <person name="Du Z.-J."/>
        </authorList>
    </citation>
    <scope>NUCLEOTIDE SEQUENCE [LARGE SCALE GENOMIC DNA]</scope>
    <source>
        <strain evidence="2">H4X</strain>
    </source>
</reference>
<dbReference type="RefSeq" id="WP_115568404.1">
    <property type="nucleotide sequence ID" value="NZ_QRGR01000048.1"/>
</dbReference>
<comment type="caution">
    <text evidence="1">The sequence shown here is derived from an EMBL/GenBank/DDBJ whole genome shotgun (WGS) entry which is preliminary data.</text>
</comment>
<dbReference type="Proteomes" id="UP000256708">
    <property type="component" value="Unassembled WGS sequence"/>
</dbReference>
<dbReference type="AlphaFoldDB" id="A0A3D8L1I2"/>
<gene>
    <name evidence="1" type="ORF">DXT99_25395</name>
</gene>
<keyword evidence="2" id="KW-1185">Reference proteome</keyword>
<sequence>MNKKEIISPEINSQIDWNKSVAQIIAEQCETTPNSSYYLASSIYLRLIPSFGYVRISYDFNKLEIAPDFSHILLVEQLELKVIHGSLKFSTDNFRIESVELMGNRVKYATEEPDSYEIVQNLNEVLISSSSFSLLIVPEFSTGQVQFTFDKEEISRFLIGGWEENISGKATFLERIRNALPNTTYSA</sequence>
<evidence type="ECO:0000313" key="2">
    <source>
        <dbReference type="Proteomes" id="UP000256708"/>
    </source>
</evidence>
<organism evidence="1 2">
    <name type="scientific">Pontibacter diazotrophicus</name>
    <dbReference type="NCBI Taxonomy" id="1400979"/>
    <lineage>
        <taxon>Bacteria</taxon>
        <taxon>Pseudomonadati</taxon>
        <taxon>Bacteroidota</taxon>
        <taxon>Cytophagia</taxon>
        <taxon>Cytophagales</taxon>
        <taxon>Hymenobacteraceae</taxon>
        <taxon>Pontibacter</taxon>
    </lineage>
</organism>
<proteinExistence type="predicted"/>
<dbReference type="EMBL" id="QRGR01000048">
    <property type="protein sequence ID" value="RDV11057.1"/>
    <property type="molecule type" value="Genomic_DNA"/>
</dbReference>